<reference evidence="1" key="2">
    <citation type="submission" date="2020-11" db="EMBL/GenBank/DDBJ databases">
        <authorList>
            <person name="McCartney M.A."/>
            <person name="Auch B."/>
            <person name="Kono T."/>
            <person name="Mallez S."/>
            <person name="Becker A."/>
            <person name="Gohl D.M."/>
            <person name="Silverstein K.A.T."/>
            <person name="Koren S."/>
            <person name="Bechman K.B."/>
            <person name="Herman A."/>
            <person name="Abrahante J.E."/>
            <person name="Garbe J."/>
        </authorList>
    </citation>
    <scope>NUCLEOTIDE SEQUENCE</scope>
    <source>
        <strain evidence="1">Duluth1</strain>
        <tissue evidence="1">Whole animal</tissue>
    </source>
</reference>
<protein>
    <submittedName>
        <fullName evidence="1">Uncharacterized protein</fullName>
    </submittedName>
</protein>
<dbReference type="EMBL" id="JAIWYP010000007">
    <property type="protein sequence ID" value="KAH3797098.1"/>
    <property type="molecule type" value="Genomic_DNA"/>
</dbReference>
<dbReference type="AlphaFoldDB" id="A0A9D4FGX5"/>
<name>A0A9D4FGX5_DREPO</name>
<evidence type="ECO:0000313" key="2">
    <source>
        <dbReference type="Proteomes" id="UP000828390"/>
    </source>
</evidence>
<keyword evidence="2" id="KW-1185">Reference proteome</keyword>
<proteinExistence type="predicted"/>
<comment type="caution">
    <text evidence="1">The sequence shown here is derived from an EMBL/GenBank/DDBJ whole genome shotgun (WGS) entry which is preliminary data.</text>
</comment>
<organism evidence="1 2">
    <name type="scientific">Dreissena polymorpha</name>
    <name type="common">Zebra mussel</name>
    <name type="synonym">Mytilus polymorpha</name>
    <dbReference type="NCBI Taxonomy" id="45954"/>
    <lineage>
        <taxon>Eukaryota</taxon>
        <taxon>Metazoa</taxon>
        <taxon>Spiralia</taxon>
        <taxon>Lophotrochozoa</taxon>
        <taxon>Mollusca</taxon>
        <taxon>Bivalvia</taxon>
        <taxon>Autobranchia</taxon>
        <taxon>Heteroconchia</taxon>
        <taxon>Euheterodonta</taxon>
        <taxon>Imparidentia</taxon>
        <taxon>Neoheterodontei</taxon>
        <taxon>Myida</taxon>
        <taxon>Dreissenoidea</taxon>
        <taxon>Dreissenidae</taxon>
        <taxon>Dreissena</taxon>
    </lineage>
</organism>
<reference evidence="1" key="1">
    <citation type="journal article" date="2019" name="bioRxiv">
        <title>The Genome of the Zebra Mussel, Dreissena polymorpha: A Resource for Invasive Species Research.</title>
        <authorList>
            <person name="McCartney M.A."/>
            <person name="Auch B."/>
            <person name="Kono T."/>
            <person name="Mallez S."/>
            <person name="Zhang Y."/>
            <person name="Obille A."/>
            <person name="Becker A."/>
            <person name="Abrahante J.E."/>
            <person name="Garbe J."/>
            <person name="Badalamenti J.P."/>
            <person name="Herman A."/>
            <person name="Mangelson H."/>
            <person name="Liachko I."/>
            <person name="Sullivan S."/>
            <person name="Sone E.D."/>
            <person name="Koren S."/>
            <person name="Silverstein K.A.T."/>
            <person name="Beckman K.B."/>
            <person name="Gohl D.M."/>
        </authorList>
    </citation>
    <scope>NUCLEOTIDE SEQUENCE</scope>
    <source>
        <strain evidence="1">Duluth1</strain>
        <tissue evidence="1">Whole animal</tissue>
    </source>
</reference>
<dbReference type="Proteomes" id="UP000828390">
    <property type="component" value="Unassembled WGS sequence"/>
</dbReference>
<evidence type="ECO:0000313" key="1">
    <source>
        <dbReference type="EMBL" id="KAH3797098.1"/>
    </source>
</evidence>
<sequence>MRGARGPAVLWKTPLHALKPDAMLVRLVTCANVSMRCARNPCLSQPTFGFSELPPSFIS</sequence>
<accession>A0A9D4FGX5</accession>
<gene>
    <name evidence="1" type="ORF">DPMN_150673</name>
</gene>